<dbReference type="InterPro" id="IPR016039">
    <property type="entry name" value="Thiolase-like"/>
</dbReference>
<dbReference type="PANTHER" id="PTHR11712:SF336">
    <property type="entry name" value="3-OXOACYL-[ACYL-CARRIER-PROTEIN] SYNTHASE, MITOCHONDRIAL"/>
    <property type="match status" value="1"/>
</dbReference>
<comment type="catalytic activity">
    <reaction evidence="13 14">
        <text>a fatty acyl-[ACP] + malonyl-[ACP] + H(+) = a 3-oxoacyl-[ACP] + holo-[ACP] + CO2</text>
        <dbReference type="Rhea" id="RHEA:22836"/>
        <dbReference type="Rhea" id="RHEA-COMP:9623"/>
        <dbReference type="Rhea" id="RHEA-COMP:9685"/>
        <dbReference type="Rhea" id="RHEA-COMP:9916"/>
        <dbReference type="Rhea" id="RHEA-COMP:14125"/>
        <dbReference type="ChEBI" id="CHEBI:15378"/>
        <dbReference type="ChEBI" id="CHEBI:16526"/>
        <dbReference type="ChEBI" id="CHEBI:64479"/>
        <dbReference type="ChEBI" id="CHEBI:78449"/>
        <dbReference type="ChEBI" id="CHEBI:78776"/>
        <dbReference type="ChEBI" id="CHEBI:138651"/>
    </reaction>
</comment>
<dbReference type="PROSITE" id="PS00606">
    <property type="entry name" value="KS3_1"/>
    <property type="match status" value="1"/>
</dbReference>
<evidence type="ECO:0000256" key="3">
    <source>
        <dbReference type="ARBA" id="ARBA00012356"/>
    </source>
</evidence>
<keyword evidence="8" id="KW-0443">Lipid metabolism</keyword>
<dbReference type="Pfam" id="PF02801">
    <property type="entry name" value="Ketoacyl-synt_C"/>
    <property type="match status" value="1"/>
</dbReference>
<evidence type="ECO:0000259" key="18">
    <source>
        <dbReference type="PROSITE" id="PS52004"/>
    </source>
</evidence>
<dbReference type="Proteomes" id="UP000187486">
    <property type="component" value="Unassembled WGS sequence"/>
</dbReference>
<comment type="function">
    <text evidence="11 14">Involved in the type II fatty acid elongation cycle. Catalyzes the elongation of a wide range of acyl-ACP by the addition of two carbons from malonyl-ACP to an acyl acceptor. Can efficiently catalyze the conversion of palmitoleoyl-ACP (cis-hexadec-9-enoyl-ACP) to cis-vaccenoyl-ACP (cis-octadec-11-enoyl-ACP), an essential step in the thermal regulation of fatty acid composition.</text>
</comment>
<comment type="caution">
    <text evidence="19">The sequence shown here is derived from an EMBL/GenBank/DDBJ whole genome shotgun (WGS) entry which is preliminary data.</text>
</comment>
<evidence type="ECO:0000256" key="5">
    <source>
        <dbReference type="ARBA" id="ARBA00022516"/>
    </source>
</evidence>
<evidence type="ECO:0000256" key="14">
    <source>
        <dbReference type="PIRNR" id="PIRNR000447"/>
    </source>
</evidence>
<keyword evidence="20" id="KW-1185">Reference proteome</keyword>
<dbReference type="InterPro" id="IPR018201">
    <property type="entry name" value="Ketoacyl_synth_AS"/>
</dbReference>
<dbReference type="NCBIfam" id="TIGR03150">
    <property type="entry name" value="fabF"/>
    <property type="match status" value="1"/>
</dbReference>
<keyword evidence="9 14" id="KW-0275">Fatty acid biosynthesis</keyword>
<evidence type="ECO:0000313" key="20">
    <source>
        <dbReference type="Proteomes" id="UP000187486"/>
    </source>
</evidence>
<comment type="catalytic activity">
    <reaction evidence="12 14">
        <text>(9Z)-hexadecenoyl-[ACP] + malonyl-[ACP] + H(+) = 3-oxo-(11Z)-octadecenoyl-[ACP] + holo-[ACP] + CO2</text>
        <dbReference type="Rhea" id="RHEA:55040"/>
        <dbReference type="Rhea" id="RHEA-COMP:9623"/>
        <dbReference type="Rhea" id="RHEA-COMP:9685"/>
        <dbReference type="Rhea" id="RHEA-COMP:10800"/>
        <dbReference type="Rhea" id="RHEA-COMP:14074"/>
        <dbReference type="ChEBI" id="CHEBI:15378"/>
        <dbReference type="ChEBI" id="CHEBI:16526"/>
        <dbReference type="ChEBI" id="CHEBI:64479"/>
        <dbReference type="ChEBI" id="CHEBI:78449"/>
        <dbReference type="ChEBI" id="CHEBI:83989"/>
        <dbReference type="ChEBI" id="CHEBI:138538"/>
        <dbReference type="EC" id="2.3.1.179"/>
    </reaction>
</comment>
<dbReference type="InterPro" id="IPR020841">
    <property type="entry name" value="PKS_Beta-ketoAc_synthase_dom"/>
</dbReference>
<evidence type="ECO:0000256" key="17">
    <source>
        <dbReference type="SAM" id="MobiDB-lite"/>
    </source>
</evidence>
<evidence type="ECO:0000256" key="8">
    <source>
        <dbReference type="ARBA" id="ARBA00023098"/>
    </source>
</evidence>
<dbReference type="GO" id="GO:0030497">
    <property type="term" value="P:fatty acid elongation"/>
    <property type="evidence" value="ECO:0007669"/>
    <property type="project" value="UniProtKB-ARBA"/>
</dbReference>
<dbReference type="GO" id="GO:0004315">
    <property type="term" value="F:3-oxoacyl-[acyl-carrier-protein] synthase activity"/>
    <property type="evidence" value="ECO:0007669"/>
    <property type="project" value="UniProtKB-UniRule"/>
</dbReference>
<dbReference type="FunFam" id="3.40.47.10:FF:000018">
    <property type="entry name" value="3-oxoacyl-[acyl-carrier-protein] synthase 2"/>
    <property type="match status" value="1"/>
</dbReference>
<dbReference type="Gene3D" id="3.40.47.10">
    <property type="match status" value="1"/>
</dbReference>
<evidence type="ECO:0000256" key="4">
    <source>
        <dbReference type="ARBA" id="ARBA00014657"/>
    </source>
</evidence>
<keyword evidence="6 14" id="KW-0808">Transferase</keyword>
<organism evidence="19 20">
    <name type="scientific">Amycolatopsis coloradensis</name>
    <dbReference type="NCBI Taxonomy" id="76021"/>
    <lineage>
        <taxon>Bacteria</taxon>
        <taxon>Bacillati</taxon>
        <taxon>Actinomycetota</taxon>
        <taxon>Actinomycetes</taxon>
        <taxon>Pseudonocardiales</taxon>
        <taxon>Pseudonocardiaceae</taxon>
        <taxon>Amycolatopsis</taxon>
    </lineage>
</organism>
<feature type="region of interest" description="Disordered" evidence="17">
    <location>
        <begin position="213"/>
        <end position="233"/>
    </location>
</feature>
<comment type="similarity">
    <text evidence="2 14 16">Belongs to the thiolase-like superfamily. Beta-ketoacyl-ACP synthases family.</text>
</comment>
<keyword evidence="7" id="KW-0276">Fatty acid metabolism</keyword>
<dbReference type="InterPro" id="IPR014030">
    <property type="entry name" value="Ketoacyl_synth_N"/>
</dbReference>
<dbReference type="STRING" id="76021.BS329_08645"/>
<dbReference type="PANTHER" id="PTHR11712">
    <property type="entry name" value="POLYKETIDE SYNTHASE-RELATED"/>
    <property type="match status" value="1"/>
</dbReference>
<dbReference type="PIRSF" id="PIRSF000447">
    <property type="entry name" value="KAS_II"/>
    <property type="match status" value="1"/>
</dbReference>
<evidence type="ECO:0000313" key="19">
    <source>
        <dbReference type="EMBL" id="OLZ54580.1"/>
    </source>
</evidence>
<evidence type="ECO:0000256" key="6">
    <source>
        <dbReference type="ARBA" id="ARBA00022679"/>
    </source>
</evidence>
<dbReference type="GO" id="GO:0005829">
    <property type="term" value="C:cytosol"/>
    <property type="evidence" value="ECO:0007669"/>
    <property type="project" value="TreeGrafter"/>
</dbReference>
<feature type="domain" description="Ketosynthase family 3 (KS3)" evidence="18">
    <location>
        <begin position="10"/>
        <end position="417"/>
    </location>
</feature>
<dbReference type="SUPFAM" id="SSF53901">
    <property type="entry name" value="Thiolase-like"/>
    <property type="match status" value="2"/>
</dbReference>
<dbReference type="EC" id="2.3.1.179" evidence="3 14"/>
<dbReference type="InterPro" id="IPR014031">
    <property type="entry name" value="Ketoacyl_synth_C"/>
</dbReference>
<dbReference type="AlphaFoldDB" id="A0A1R0KZ14"/>
<dbReference type="NCBIfam" id="NF005589">
    <property type="entry name" value="PRK07314.1"/>
    <property type="match status" value="1"/>
</dbReference>
<evidence type="ECO:0000256" key="13">
    <source>
        <dbReference type="ARBA" id="ARBA00047659"/>
    </source>
</evidence>
<feature type="compositionally biased region" description="Basic and acidic residues" evidence="17">
    <location>
        <begin position="218"/>
        <end position="233"/>
    </location>
</feature>
<dbReference type="SMART" id="SM00825">
    <property type="entry name" value="PKS_KS"/>
    <property type="match status" value="1"/>
</dbReference>
<dbReference type="CDD" id="cd00834">
    <property type="entry name" value="KAS_I_II"/>
    <property type="match status" value="1"/>
</dbReference>
<evidence type="ECO:0000256" key="1">
    <source>
        <dbReference type="ARBA" id="ARBA00005194"/>
    </source>
</evidence>
<dbReference type="EMBL" id="MQUQ01000004">
    <property type="protein sequence ID" value="OLZ54580.1"/>
    <property type="molecule type" value="Genomic_DNA"/>
</dbReference>
<evidence type="ECO:0000256" key="15">
    <source>
        <dbReference type="PIRSR" id="PIRSR000447-1"/>
    </source>
</evidence>
<evidence type="ECO:0000256" key="16">
    <source>
        <dbReference type="RuleBase" id="RU003694"/>
    </source>
</evidence>
<evidence type="ECO:0000256" key="10">
    <source>
        <dbReference type="ARBA" id="ARBA00023315"/>
    </source>
</evidence>
<dbReference type="OrthoDB" id="9808669at2"/>
<dbReference type="RefSeq" id="WP_076157713.1">
    <property type="nucleotide sequence ID" value="NZ_JBEZVB010000023.1"/>
</dbReference>
<dbReference type="Pfam" id="PF00109">
    <property type="entry name" value="ketoacyl-synt"/>
    <property type="match status" value="1"/>
</dbReference>
<evidence type="ECO:0000256" key="11">
    <source>
        <dbReference type="ARBA" id="ARBA00024006"/>
    </source>
</evidence>
<sequence>MIEDEVHRDRRRAVITGWGAITPVGLTADDTWAALLEGRCGIAKINSFDTTGLLTQIAGEVKGFDADDYMPHKISRRMDTYAQYAVAATVQAVEAAKLTIPPHLAPRAGVLIGSGYGPVGSYYRQAEQLRTKGPRGISPFSAITGAMDSASGEVSMMFGATGPTRAISTACATGTDAIGEAARWIQHGYADIVLTGGTDCCVTAVDIAGSSNARALSRRNDDPERASRPFDKDRDGFIMSAGAGALVLEEATGAISRGRNILAEVIGYASTSDAYHWTSPHPEGLGARRAMRNALADAGIEPSEVDYINAHGTSTELNDETEVQAIRQVFGEHAVKIPVSSTKSMTGHMIGAAGAVELIAAGYAVQTGFVPPTINCDTPLDTEINFVPHRPQEWDTRIAMSNSFGFGGHNAVLVIRRWEE</sequence>
<dbReference type="FunFam" id="3.40.47.10:FF:000029">
    <property type="entry name" value="3-oxoacyl-[acyl-carrier-protein] synthase 1"/>
    <property type="match status" value="1"/>
</dbReference>
<dbReference type="PROSITE" id="PS52004">
    <property type="entry name" value="KS3_2"/>
    <property type="match status" value="1"/>
</dbReference>
<dbReference type="InterPro" id="IPR017568">
    <property type="entry name" value="3-oxoacyl-ACP_synth-2"/>
</dbReference>
<proteinExistence type="inferred from homology"/>
<dbReference type="UniPathway" id="UPA00094"/>
<dbReference type="InterPro" id="IPR000794">
    <property type="entry name" value="Beta-ketoacyl_synthase"/>
</dbReference>
<comment type="pathway">
    <text evidence="1 14">Lipid metabolism; fatty acid biosynthesis.</text>
</comment>
<feature type="active site" description="For beta-ketoacyl synthase activity" evidence="15">
    <location>
        <position position="171"/>
    </location>
</feature>
<reference evidence="19 20" key="1">
    <citation type="submission" date="2016-01" db="EMBL/GenBank/DDBJ databases">
        <title>Amycolatopsis coloradensis genome sequencing and assembly.</title>
        <authorList>
            <person name="Mayilraj S."/>
        </authorList>
    </citation>
    <scope>NUCLEOTIDE SEQUENCE [LARGE SCALE GENOMIC DNA]</scope>
    <source>
        <strain evidence="19 20">DSM 44225</strain>
    </source>
</reference>
<evidence type="ECO:0000256" key="12">
    <source>
        <dbReference type="ARBA" id="ARBA00047318"/>
    </source>
</evidence>
<evidence type="ECO:0000256" key="2">
    <source>
        <dbReference type="ARBA" id="ARBA00008467"/>
    </source>
</evidence>
<name>A0A1R0KZ14_9PSEU</name>
<keyword evidence="5 14" id="KW-0444">Lipid biosynthesis</keyword>
<keyword evidence="10 14" id="KW-0012">Acyltransferase</keyword>
<gene>
    <name evidence="19" type="ORF">BS329_08645</name>
</gene>
<protein>
    <recommendedName>
        <fullName evidence="4 14">3-oxoacyl-[acyl-carrier-protein] synthase 2</fullName>
        <ecNumber evidence="3 14">2.3.1.179</ecNumber>
    </recommendedName>
</protein>
<accession>A0A1R0KZ14</accession>
<evidence type="ECO:0000256" key="7">
    <source>
        <dbReference type="ARBA" id="ARBA00022832"/>
    </source>
</evidence>
<evidence type="ECO:0000256" key="9">
    <source>
        <dbReference type="ARBA" id="ARBA00023160"/>
    </source>
</evidence>